<organism evidence="1 2">
    <name type="scientific">Petrolisthes manimaculis</name>
    <dbReference type="NCBI Taxonomy" id="1843537"/>
    <lineage>
        <taxon>Eukaryota</taxon>
        <taxon>Metazoa</taxon>
        <taxon>Ecdysozoa</taxon>
        <taxon>Arthropoda</taxon>
        <taxon>Crustacea</taxon>
        <taxon>Multicrustacea</taxon>
        <taxon>Malacostraca</taxon>
        <taxon>Eumalacostraca</taxon>
        <taxon>Eucarida</taxon>
        <taxon>Decapoda</taxon>
        <taxon>Pleocyemata</taxon>
        <taxon>Anomura</taxon>
        <taxon>Galatheoidea</taxon>
        <taxon>Porcellanidae</taxon>
        <taxon>Petrolisthes</taxon>
    </lineage>
</organism>
<reference evidence="1" key="1">
    <citation type="submission" date="2023-11" db="EMBL/GenBank/DDBJ databases">
        <title>Genome assemblies of two species of porcelain crab, Petrolisthes cinctipes and Petrolisthes manimaculis (Anomura: Porcellanidae).</title>
        <authorList>
            <person name="Angst P."/>
        </authorList>
    </citation>
    <scope>NUCLEOTIDE SEQUENCE</scope>
    <source>
        <strain evidence="1">PB745_02</strain>
        <tissue evidence="1">Gill</tissue>
    </source>
</reference>
<gene>
    <name evidence="1" type="ORF">Pmani_027360</name>
</gene>
<evidence type="ECO:0000313" key="1">
    <source>
        <dbReference type="EMBL" id="KAK4300434.1"/>
    </source>
</evidence>
<protein>
    <submittedName>
        <fullName evidence="1">Uncharacterized protein</fullName>
    </submittedName>
</protein>
<dbReference type="AlphaFoldDB" id="A0AAE1P3Q0"/>
<sequence length="95" mass="10183">MKVKVKRQWACRLLLVYGSWLWTWVPPAAGVLVDLGGNDAGGGLDHVGLSAKEVQEAVREAVVVVREQIEVVEPHVFHNGGKLGPDSPPTTTTAS</sequence>
<name>A0AAE1P3Q0_9EUCA</name>
<dbReference type="Proteomes" id="UP001292094">
    <property type="component" value="Unassembled WGS sequence"/>
</dbReference>
<evidence type="ECO:0000313" key="2">
    <source>
        <dbReference type="Proteomes" id="UP001292094"/>
    </source>
</evidence>
<comment type="caution">
    <text evidence="1">The sequence shown here is derived from an EMBL/GenBank/DDBJ whole genome shotgun (WGS) entry which is preliminary data.</text>
</comment>
<keyword evidence="2" id="KW-1185">Reference proteome</keyword>
<proteinExistence type="predicted"/>
<dbReference type="EMBL" id="JAWZYT010003057">
    <property type="protein sequence ID" value="KAK4300434.1"/>
    <property type="molecule type" value="Genomic_DNA"/>
</dbReference>
<accession>A0AAE1P3Q0</accession>